<evidence type="ECO:0000313" key="2">
    <source>
        <dbReference type="Proteomes" id="UP001152795"/>
    </source>
</evidence>
<organism evidence="1 2">
    <name type="scientific">Paramuricea clavata</name>
    <name type="common">Red gorgonian</name>
    <name type="synonym">Violescent sea-whip</name>
    <dbReference type="NCBI Taxonomy" id="317549"/>
    <lineage>
        <taxon>Eukaryota</taxon>
        <taxon>Metazoa</taxon>
        <taxon>Cnidaria</taxon>
        <taxon>Anthozoa</taxon>
        <taxon>Octocorallia</taxon>
        <taxon>Malacalcyonacea</taxon>
        <taxon>Plexauridae</taxon>
        <taxon>Paramuricea</taxon>
    </lineage>
</organism>
<dbReference type="AlphaFoldDB" id="A0A6S7KEE8"/>
<evidence type="ECO:0000313" key="1">
    <source>
        <dbReference type="EMBL" id="CAB4041164.1"/>
    </source>
</evidence>
<gene>
    <name evidence="1" type="ORF">PACLA_8A085177</name>
</gene>
<accession>A0A6S7KEE8</accession>
<proteinExistence type="predicted"/>
<protein>
    <submittedName>
        <fullName evidence="1">Uncharacterized protein</fullName>
    </submittedName>
</protein>
<dbReference type="Proteomes" id="UP001152795">
    <property type="component" value="Unassembled WGS sequence"/>
</dbReference>
<keyword evidence="2" id="KW-1185">Reference proteome</keyword>
<sequence>MPDDDPATDLLVALGKPGDDPATDRFDALGLFENQNSPNDLPETLSPEVVWGRENLIGFLESPTESESIATSRPGEETIGLSMDPLRTACSSVCSSGSPQYPPMQYSTPKRVSDDLSGSNTTDTILDFSSAKLISFEC</sequence>
<comment type="caution">
    <text evidence="1">The sequence shown here is derived from an EMBL/GenBank/DDBJ whole genome shotgun (WGS) entry which is preliminary data.</text>
</comment>
<reference evidence="1" key="1">
    <citation type="submission" date="2020-04" db="EMBL/GenBank/DDBJ databases">
        <authorList>
            <person name="Alioto T."/>
            <person name="Alioto T."/>
            <person name="Gomez Garrido J."/>
        </authorList>
    </citation>
    <scope>NUCLEOTIDE SEQUENCE</scope>
    <source>
        <strain evidence="1">A484AB</strain>
    </source>
</reference>
<name>A0A6S7KEE8_PARCT</name>
<dbReference type="EMBL" id="CACRXK020027870">
    <property type="protein sequence ID" value="CAB4041164.1"/>
    <property type="molecule type" value="Genomic_DNA"/>
</dbReference>